<dbReference type="Proteomes" id="UP000620124">
    <property type="component" value="Unassembled WGS sequence"/>
</dbReference>
<sequence>MVLRRTGGAVQRAPDGSGGEGGGEEEVGVWFGLSAAGSAFKALVDGFQTCGLEVYVAIDNTLYQMEVLQRHITSPHPAWISVDAIADVEVLQRGDGSALRTRRKDERRSQTPAGQTVFAGVDVLSSVDAAPIAPPSVEKEVLSPVDMVRWACRVGQEETTHSWLLVRGSPGLAILRFDTENGEVEAVDHLKLKRRKSWSI</sequence>
<gene>
    <name evidence="2" type="ORF">MVEN_00677800</name>
</gene>
<feature type="region of interest" description="Disordered" evidence="1">
    <location>
        <begin position="1"/>
        <end position="24"/>
    </location>
</feature>
<accession>A0A8H6YQY7</accession>
<proteinExistence type="predicted"/>
<name>A0A8H6YQY7_9AGAR</name>
<dbReference type="AlphaFoldDB" id="A0A8H6YQY7"/>
<dbReference type="EMBL" id="JACAZI010000004">
    <property type="protein sequence ID" value="KAF7363247.1"/>
    <property type="molecule type" value="Genomic_DNA"/>
</dbReference>
<organism evidence="2 3">
    <name type="scientific">Mycena venus</name>
    <dbReference type="NCBI Taxonomy" id="2733690"/>
    <lineage>
        <taxon>Eukaryota</taxon>
        <taxon>Fungi</taxon>
        <taxon>Dikarya</taxon>
        <taxon>Basidiomycota</taxon>
        <taxon>Agaricomycotina</taxon>
        <taxon>Agaricomycetes</taxon>
        <taxon>Agaricomycetidae</taxon>
        <taxon>Agaricales</taxon>
        <taxon>Marasmiineae</taxon>
        <taxon>Mycenaceae</taxon>
        <taxon>Mycena</taxon>
    </lineage>
</organism>
<evidence type="ECO:0000256" key="1">
    <source>
        <dbReference type="SAM" id="MobiDB-lite"/>
    </source>
</evidence>
<comment type="caution">
    <text evidence="2">The sequence shown here is derived from an EMBL/GenBank/DDBJ whole genome shotgun (WGS) entry which is preliminary data.</text>
</comment>
<keyword evidence="3" id="KW-1185">Reference proteome</keyword>
<protein>
    <submittedName>
        <fullName evidence="2">Uncharacterized protein</fullName>
    </submittedName>
</protein>
<evidence type="ECO:0000313" key="2">
    <source>
        <dbReference type="EMBL" id="KAF7363247.1"/>
    </source>
</evidence>
<dbReference type="OrthoDB" id="3126705at2759"/>
<evidence type="ECO:0000313" key="3">
    <source>
        <dbReference type="Proteomes" id="UP000620124"/>
    </source>
</evidence>
<reference evidence="2" key="1">
    <citation type="submission" date="2020-05" db="EMBL/GenBank/DDBJ databases">
        <title>Mycena genomes resolve the evolution of fungal bioluminescence.</title>
        <authorList>
            <person name="Tsai I.J."/>
        </authorList>
    </citation>
    <scope>NUCLEOTIDE SEQUENCE</scope>
    <source>
        <strain evidence="2">CCC161011</strain>
    </source>
</reference>